<keyword evidence="2" id="KW-0819">tRNA processing</keyword>
<evidence type="ECO:0000256" key="2">
    <source>
        <dbReference type="ARBA" id="ARBA00022694"/>
    </source>
</evidence>
<dbReference type="GO" id="GO:0003723">
    <property type="term" value="F:RNA binding"/>
    <property type="evidence" value="ECO:0007669"/>
    <property type="project" value="InterPro"/>
</dbReference>
<dbReference type="Gene3D" id="3.30.2350.10">
    <property type="entry name" value="Pseudouridine synthase"/>
    <property type="match status" value="1"/>
</dbReference>
<dbReference type="PANTHER" id="PTHR13767:SF2">
    <property type="entry name" value="PSEUDOURIDYLATE SYNTHASE TRUB1"/>
    <property type="match status" value="1"/>
</dbReference>
<dbReference type="InterPro" id="IPR032819">
    <property type="entry name" value="TruB_C"/>
</dbReference>
<dbReference type="CDD" id="cd02573">
    <property type="entry name" value="PseudoU_synth_EcTruB"/>
    <property type="match status" value="1"/>
</dbReference>
<evidence type="ECO:0000259" key="4">
    <source>
        <dbReference type="Pfam" id="PF01509"/>
    </source>
</evidence>
<feature type="domain" description="Pseudouridine synthase II N-terminal" evidence="4">
    <location>
        <begin position="32"/>
        <end position="181"/>
    </location>
</feature>
<reference evidence="6" key="1">
    <citation type="submission" date="2020-05" db="EMBL/GenBank/DDBJ databases">
        <authorList>
            <person name="Chiriac C."/>
            <person name="Salcher M."/>
            <person name="Ghai R."/>
            <person name="Kavagutti S V."/>
        </authorList>
    </citation>
    <scope>NUCLEOTIDE SEQUENCE</scope>
</reference>
<gene>
    <name evidence="6" type="ORF">UFOPK1835_01383</name>
</gene>
<accession>A0A6J6HRN8</accession>
<dbReference type="EMBL" id="CAEZUP010000062">
    <property type="protein sequence ID" value="CAB4615686.1"/>
    <property type="molecule type" value="Genomic_DNA"/>
</dbReference>
<evidence type="ECO:0000256" key="3">
    <source>
        <dbReference type="ARBA" id="ARBA00023235"/>
    </source>
</evidence>
<dbReference type="Pfam" id="PF01509">
    <property type="entry name" value="TruB_N"/>
    <property type="match status" value="1"/>
</dbReference>
<sequence length="312" mass="33140">MSKRRNNDGPDGLVVVDKDAGWTSHDVVAKSRGLLGTRKVGHSGTLDPDATGILLLGVGRVTRLLRFLTALPKTYTCDIVLGVQTSTLDAAGDVTATHDMSGVTFEAVEREAAALTGDIFQIPPMVSAIKIDGRRLHELAREGIEVERKPRPVTVHRFTVTPTDDPLIIRAEVECSSGTYVRTLAADLGTALGGGAHLRDLRRTAIGSFSLTEAHPLESVTPEILLTPADALRDYVVIDATEAERIDVGHGKVLERDERFVGDGPWAVHDTAGNLIAVYGPHRGTTAKPEVVIAPVEGGGASSTAPDSPDEK</sequence>
<dbReference type="GO" id="GO:0160148">
    <property type="term" value="F:tRNA pseudouridine(55) synthase activity"/>
    <property type="evidence" value="ECO:0007669"/>
    <property type="project" value="UniProtKB-EC"/>
</dbReference>
<dbReference type="GO" id="GO:0006400">
    <property type="term" value="P:tRNA modification"/>
    <property type="evidence" value="ECO:0007669"/>
    <property type="project" value="TreeGrafter"/>
</dbReference>
<dbReference type="InterPro" id="IPR020103">
    <property type="entry name" value="PsdUridine_synth_cat_dom_sf"/>
</dbReference>
<name>A0A6J6HRN8_9ZZZZ</name>
<evidence type="ECO:0000256" key="1">
    <source>
        <dbReference type="ARBA" id="ARBA00012787"/>
    </source>
</evidence>
<dbReference type="EC" id="5.4.99.25" evidence="1"/>
<dbReference type="InterPro" id="IPR002501">
    <property type="entry name" value="PsdUridine_synth_N"/>
</dbReference>
<dbReference type="HAMAP" id="MF_01080">
    <property type="entry name" value="TruB_bact"/>
    <property type="match status" value="1"/>
</dbReference>
<dbReference type="InterPro" id="IPR014780">
    <property type="entry name" value="tRNA_psdUridine_synth_TruB"/>
</dbReference>
<feature type="domain" description="tRNA pseudouridylate synthase B C-terminal" evidence="5">
    <location>
        <begin position="182"/>
        <end position="225"/>
    </location>
</feature>
<evidence type="ECO:0000259" key="5">
    <source>
        <dbReference type="Pfam" id="PF16198"/>
    </source>
</evidence>
<organism evidence="6">
    <name type="scientific">freshwater metagenome</name>
    <dbReference type="NCBI Taxonomy" id="449393"/>
    <lineage>
        <taxon>unclassified sequences</taxon>
        <taxon>metagenomes</taxon>
        <taxon>ecological metagenomes</taxon>
    </lineage>
</organism>
<dbReference type="GO" id="GO:1990481">
    <property type="term" value="P:mRNA pseudouridine synthesis"/>
    <property type="evidence" value="ECO:0007669"/>
    <property type="project" value="TreeGrafter"/>
</dbReference>
<dbReference type="Pfam" id="PF16198">
    <property type="entry name" value="TruB_C_2"/>
    <property type="match status" value="1"/>
</dbReference>
<proteinExistence type="inferred from homology"/>
<dbReference type="NCBIfam" id="TIGR00431">
    <property type="entry name" value="TruB"/>
    <property type="match status" value="1"/>
</dbReference>
<dbReference type="SUPFAM" id="SSF55120">
    <property type="entry name" value="Pseudouridine synthase"/>
    <property type="match status" value="1"/>
</dbReference>
<protein>
    <recommendedName>
        <fullName evidence="1">tRNA pseudouridine(55) synthase</fullName>
        <ecNumber evidence="1">5.4.99.25</ecNumber>
    </recommendedName>
</protein>
<dbReference type="PANTHER" id="PTHR13767">
    <property type="entry name" value="TRNA-PSEUDOURIDINE SYNTHASE"/>
    <property type="match status" value="1"/>
</dbReference>
<keyword evidence="3" id="KW-0413">Isomerase</keyword>
<dbReference type="AlphaFoldDB" id="A0A6J6HRN8"/>
<evidence type="ECO:0000313" key="6">
    <source>
        <dbReference type="EMBL" id="CAB4615686.1"/>
    </source>
</evidence>